<proteinExistence type="predicted"/>
<keyword evidence="1" id="KW-0472">Membrane</keyword>
<dbReference type="PANTHER" id="PTHR40089:SF1">
    <property type="entry name" value="ETHANOLAMINE PERMEASE EUTH-RELATED"/>
    <property type="match status" value="1"/>
</dbReference>
<feature type="transmembrane region" description="Helical" evidence="1">
    <location>
        <begin position="276"/>
        <end position="294"/>
    </location>
</feature>
<gene>
    <name evidence="2" type="primary">eutH</name>
    <name evidence="2" type="ORF">MUN46_011355</name>
</gene>
<dbReference type="Proteomes" id="UP001165481">
    <property type="component" value="Unassembled WGS sequence"/>
</dbReference>
<dbReference type="InterPro" id="IPR007441">
    <property type="entry name" value="EutH"/>
</dbReference>
<dbReference type="PANTHER" id="PTHR40089">
    <property type="entry name" value="ETHANOLAMINE UTILIZATION PROTEIN EUTH"/>
    <property type="match status" value="1"/>
</dbReference>
<reference evidence="2" key="1">
    <citation type="submission" date="2023-03" db="EMBL/GenBank/DDBJ databases">
        <title>Mesosutterella sp. nov. isolated from porcine feces.</title>
        <authorList>
            <person name="Yu S."/>
        </authorList>
    </citation>
    <scope>NUCLEOTIDE SEQUENCE</scope>
    <source>
        <strain evidence="2">AGMB02718</strain>
    </source>
</reference>
<feature type="transmembrane region" description="Helical" evidence="1">
    <location>
        <begin position="43"/>
        <end position="69"/>
    </location>
</feature>
<sequence length="361" mass="37653">MNAIVIGVMAFFMTIGALDRALFDSRFGYGKEFEKGLNAMGPLALVMVGTMCAAPALGSFLGPVIGPFFESIGSDPAMVAGVFLGPDNGGFPLAKSLARSPEAAALSGIGLASTLGSILTFALPISLSVCSKASQPYVARGIVAGLIASPLSMAGVGLATGCPPLEILRLGAPVFAAALLLAAMLTFRRDLTVRICLKFAEGLIAVFILLLVYAAFDHYFSLGFVHGMAPIEPQLAIIGEIGIMLSGAFPFVLFIQKYCTRALHAIAQLLRIDDTAVLGMFVSCANPLPMYSMLDRMSNSGKVVCSAFSGPVLCLVGDHMGFFSAAFPEGITPLLAGKLLAAFAALALALLMERLWPSRSD</sequence>
<feature type="transmembrane region" description="Helical" evidence="1">
    <location>
        <begin position="236"/>
        <end position="255"/>
    </location>
</feature>
<organism evidence="2 3">
    <name type="scientific">Mesosutterella faecium</name>
    <dbReference type="NCBI Taxonomy" id="2925194"/>
    <lineage>
        <taxon>Bacteria</taxon>
        <taxon>Pseudomonadati</taxon>
        <taxon>Pseudomonadota</taxon>
        <taxon>Betaproteobacteria</taxon>
        <taxon>Burkholderiales</taxon>
        <taxon>Sutterellaceae</taxon>
        <taxon>Mesosutterella</taxon>
    </lineage>
</organism>
<keyword evidence="1" id="KW-0812">Transmembrane</keyword>
<comment type="caution">
    <text evidence="2">The sequence shown here is derived from an EMBL/GenBank/DDBJ whole genome shotgun (WGS) entry which is preliminary data.</text>
</comment>
<feature type="transmembrane region" description="Helical" evidence="1">
    <location>
        <begin position="6"/>
        <end position="23"/>
    </location>
</feature>
<evidence type="ECO:0000256" key="1">
    <source>
        <dbReference type="SAM" id="Phobius"/>
    </source>
</evidence>
<feature type="transmembrane region" description="Helical" evidence="1">
    <location>
        <begin position="103"/>
        <end position="125"/>
    </location>
</feature>
<feature type="transmembrane region" description="Helical" evidence="1">
    <location>
        <begin position="199"/>
        <end position="216"/>
    </location>
</feature>
<name>A0ABT7IQ76_9BURK</name>
<feature type="transmembrane region" description="Helical" evidence="1">
    <location>
        <begin position="137"/>
        <end position="161"/>
    </location>
</feature>
<dbReference type="EMBL" id="JAKZJU020000002">
    <property type="protein sequence ID" value="MDL2060533.1"/>
    <property type="molecule type" value="Genomic_DNA"/>
</dbReference>
<evidence type="ECO:0000313" key="2">
    <source>
        <dbReference type="EMBL" id="MDL2060533.1"/>
    </source>
</evidence>
<dbReference type="RefSeq" id="WP_243377329.1">
    <property type="nucleotide sequence ID" value="NZ_JAKZJU020000002.1"/>
</dbReference>
<protein>
    <submittedName>
        <fullName evidence="2">Ethanolamine utilization protein EutH</fullName>
    </submittedName>
</protein>
<accession>A0ABT7IQ76</accession>
<keyword evidence="3" id="KW-1185">Reference proteome</keyword>
<dbReference type="Pfam" id="PF04346">
    <property type="entry name" value="EutH"/>
    <property type="match status" value="1"/>
</dbReference>
<evidence type="ECO:0000313" key="3">
    <source>
        <dbReference type="Proteomes" id="UP001165481"/>
    </source>
</evidence>
<feature type="transmembrane region" description="Helical" evidence="1">
    <location>
        <begin position="330"/>
        <end position="351"/>
    </location>
</feature>
<feature type="transmembrane region" description="Helical" evidence="1">
    <location>
        <begin position="167"/>
        <end position="187"/>
    </location>
</feature>
<keyword evidence="1" id="KW-1133">Transmembrane helix</keyword>